<proteinExistence type="predicted"/>
<feature type="compositionally biased region" description="Acidic residues" evidence="1">
    <location>
        <begin position="446"/>
        <end position="463"/>
    </location>
</feature>
<accession>A0ABD1VH53</accession>
<dbReference type="PANTHER" id="PTHR34059:SF6">
    <property type="entry name" value="DUF4408 DOMAIN-CONTAINING PROTEIN"/>
    <property type="match status" value="1"/>
</dbReference>
<feature type="region of interest" description="Disordered" evidence="1">
    <location>
        <begin position="426"/>
        <end position="463"/>
    </location>
</feature>
<organism evidence="2 3">
    <name type="scientific">Forsythia ovata</name>
    <dbReference type="NCBI Taxonomy" id="205694"/>
    <lineage>
        <taxon>Eukaryota</taxon>
        <taxon>Viridiplantae</taxon>
        <taxon>Streptophyta</taxon>
        <taxon>Embryophyta</taxon>
        <taxon>Tracheophyta</taxon>
        <taxon>Spermatophyta</taxon>
        <taxon>Magnoliopsida</taxon>
        <taxon>eudicotyledons</taxon>
        <taxon>Gunneridae</taxon>
        <taxon>Pentapetalae</taxon>
        <taxon>asterids</taxon>
        <taxon>lamiids</taxon>
        <taxon>Lamiales</taxon>
        <taxon>Oleaceae</taxon>
        <taxon>Forsythieae</taxon>
        <taxon>Forsythia</taxon>
    </lineage>
</organism>
<reference evidence="3" key="1">
    <citation type="submission" date="2024-07" db="EMBL/GenBank/DDBJ databases">
        <title>Two chromosome-level genome assemblies of Korean endemic species Abeliophyllum distichum and Forsythia ovata (Oleaceae).</title>
        <authorList>
            <person name="Jang H."/>
        </authorList>
    </citation>
    <scope>NUCLEOTIDE SEQUENCE [LARGE SCALE GENOMIC DNA]</scope>
</reference>
<feature type="region of interest" description="Disordered" evidence="1">
    <location>
        <begin position="209"/>
        <end position="228"/>
    </location>
</feature>
<dbReference type="PANTHER" id="PTHR34059">
    <property type="entry name" value="EXPRESSED PROTEIN"/>
    <property type="match status" value="1"/>
</dbReference>
<comment type="caution">
    <text evidence="2">The sequence shown here is derived from an EMBL/GenBank/DDBJ whole genome shotgun (WGS) entry which is preliminary data.</text>
</comment>
<name>A0ABD1VH53_9LAMI</name>
<protein>
    <submittedName>
        <fullName evidence="2">Uncharacterized protein</fullName>
    </submittedName>
</protein>
<evidence type="ECO:0000256" key="1">
    <source>
        <dbReference type="SAM" id="MobiDB-lite"/>
    </source>
</evidence>
<feature type="region of interest" description="Disordered" evidence="1">
    <location>
        <begin position="248"/>
        <end position="284"/>
    </location>
</feature>
<dbReference type="Proteomes" id="UP001604277">
    <property type="component" value="Unassembled WGS sequence"/>
</dbReference>
<dbReference type="EMBL" id="JBFOLJ010000005">
    <property type="protein sequence ID" value="KAL2536541.1"/>
    <property type="molecule type" value="Genomic_DNA"/>
</dbReference>
<evidence type="ECO:0000313" key="3">
    <source>
        <dbReference type="Proteomes" id="UP001604277"/>
    </source>
</evidence>
<feature type="compositionally biased region" description="Basic and acidic residues" evidence="1">
    <location>
        <begin position="426"/>
        <end position="440"/>
    </location>
</feature>
<sequence length="599" mass="67205">MASASDFANKPHFLVQEPTSTIPQIPSKSHSNSLCKSFIVILVLAAIPLFPSQAPEFISQSIFAEFWEIIHLLFIGIALSYGLFCRKSTQMETETVYSRNDGFNAYLSGFLNVPSIFEDGFENLCGPDEKYMMRSIKNRSFVVSENGVENIFQGSGKQAPQTWNYRYLEGESMVVYNGKYFLDESIEYKPLNLPIRSLRSRIVDNDKPEFVNRSKTTPSSEDSFKNTDKVKVQKIRGVDPQTLEKRFAEAAGQPPSIPWRSRSQRRELREEMSSCEPVTHSRPLSVGESEFEHFEFGSFGDSTLSASPELPRSNAENVERKNGLKRLSVSGSRSRVAPVNAEASVTGSKTLPFSIGSSLETNMSRNSDKNMMDCGKEDTLRRGRENKDYLVSDVKLSKLLSKAKSVRTIRDSGYVVDEIKREKSSSQIDDKVGCEEESGSKFDTSSDSEDAGTDLDDNSELEGSEVDRKAGEFIAKFREQIRLQKIASAKGHSAAEILTVCWLDILGMRTCPEDEGFAELKEGDLENGKGLQLCGKEENSENEEGQGAIVIWDAKRVLVGAGARVLFYPTLLYNVVRNKIQSEFRWWDRVDEFTTGQRE</sequence>
<dbReference type="InterPro" id="IPR008480">
    <property type="entry name" value="DUF761_pln"/>
</dbReference>
<dbReference type="Pfam" id="PF05553">
    <property type="entry name" value="DUF761"/>
    <property type="match status" value="1"/>
</dbReference>
<evidence type="ECO:0000313" key="2">
    <source>
        <dbReference type="EMBL" id="KAL2536541.1"/>
    </source>
</evidence>
<gene>
    <name evidence="2" type="ORF">Fot_17932</name>
</gene>
<dbReference type="AlphaFoldDB" id="A0ABD1VH53"/>
<keyword evidence="3" id="KW-1185">Reference proteome</keyword>